<protein>
    <recommendedName>
        <fullName evidence="2">Serine aminopeptidase S33 domain-containing protein</fullName>
    </recommendedName>
</protein>
<accession>A0A9Y1BLX0</accession>
<dbReference type="AlphaFoldDB" id="A0A9Y1BLX0"/>
<dbReference type="EMBL" id="CP084166">
    <property type="protein sequence ID" value="UJG41135.1"/>
    <property type="molecule type" value="Genomic_DNA"/>
</dbReference>
<dbReference type="InterPro" id="IPR029058">
    <property type="entry name" value="AB_hydrolase_fold"/>
</dbReference>
<proteinExistence type="predicted"/>
<name>A0A9Y1BLX0_9ARCH</name>
<evidence type="ECO:0000313" key="1">
    <source>
        <dbReference type="EMBL" id="UJG41135.1"/>
    </source>
</evidence>
<dbReference type="SUPFAM" id="SSF53474">
    <property type="entry name" value="alpha/beta-Hydrolases"/>
    <property type="match status" value="1"/>
</dbReference>
<dbReference type="Gene3D" id="3.40.50.1820">
    <property type="entry name" value="alpha/beta hydrolase"/>
    <property type="match status" value="1"/>
</dbReference>
<reference evidence="1" key="1">
    <citation type="journal article" date="2022" name="Nat. Microbiol.">
        <title>Unique mobile elements and scalable gene flow at the prokaryote-eukaryote boundary revealed by circularized Asgard archaea genomes.</title>
        <authorList>
            <person name="Wu F."/>
            <person name="Speth D.R."/>
            <person name="Philosof A."/>
            <person name="Cremiere A."/>
            <person name="Narayanan A."/>
            <person name="Barco R.A."/>
            <person name="Connon S.A."/>
            <person name="Amend J.P."/>
            <person name="Antoshechkin I.A."/>
            <person name="Orphan V.J."/>
        </authorList>
    </citation>
    <scope>NUCLEOTIDE SEQUENCE</scope>
    <source>
        <strain evidence="1">PM71</strain>
    </source>
</reference>
<evidence type="ECO:0008006" key="2">
    <source>
        <dbReference type="Google" id="ProtNLM"/>
    </source>
</evidence>
<sequence length="287" mass="32759">MAAESVKNFLELQQAEYEKFATEEYLTMSDGAQLRVLSTKVDNETEKTYNIVLFAGWGSVVLGWDEVLMELSKDFNVLYIESREKGSSIIPKKSQTGMDRMSDDLKEIINLKELDQNKTILFGSCFGATVIAHGLANNKYNPLFSVLIAPPARFDLPPLTRYIVPIVPFWSFNVLKPLLKIWIKRAKSESPEQAAKYIRVLNEAQGRKWKKFGKPLALPKWWDTYANVKSEVLLIAAEADKMHDAKITKEIAKLIKNSTYKNLGNNKNTHSLPVVQALREYIKEREK</sequence>
<organism evidence="1">
    <name type="scientific">Candidatus Heimdallarchaeum aukensis</name>
    <dbReference type="NCBI Taxonomy" id="2876573"/>
    <lineage>
        <taxon>Archaea</taxon>
        <taxon>Promethearchaeati</taxon>
        <taxon>Candidatus Heimdallarchaeota</taxon>
        <taxon>Candidatus Heimdallarchaeia (ex Rinke et al. 2021) (nom. nud.)</taxon>
        <taxon>Candidatus Heimdallarchaeales</taxon>
        <taxon>Candidatus Heimdallarchaeaceae</taxon>
        <taxon>Candidatus Heimdallarchaeum</taxon>
    </lineage>
</organism>
<gene>
    <name evidence="1" type="ORF">K9W45_01420</name>
</gene>
<dbReference type="Proteomes" id="UP001201020">
    <property type="component" value="Chromosome"/>
</dbReference>